<name>A0A3N5AZD1_9BACI</name>
<keyword evidence="10" id="KW-0121">Carboxypeptidase</keyword>
<dbReference type="EMBL" id="RKRF01000012">
    <property type="protein sequence ID" value="RPF50636.1"/>
    <property type="molecule type" value="Genomic_DNA"/>
</dbReference>
<comment type="caution">
    <text evidence="10">The sequence shown here is derived from an EMBL/GenBank/DDBJ whole genome shotgun (WGS) entry which is preliminary data.</text>
</comment>
<keyword evidence="4" id="KW-0378">Hydrolase</keyword>
<dbReference type="Gene3D" id="3.40.630.10">
    <property type="entry name" value="Zn peptidases"/>
    <property type="match status" value="1"/>
</dbReference>
<dbReference type="SUPFAM" id="SSF53187">
    <property type="entry name" value="Zn-dependent exopeptidases"/>
    <property type="match status" value="1"/>
</dbReference>
<protein>
    <submittedName>
        <fullName evidence="10">Zinc carboxypeptidase</fullName>
    </submittedName>
</protein>
<evidence type="ECO:0000256" key="8">
    <source>
        <dbReference type="SAM" id="SignalP"/>
    </source>
</evidence>
<evidence type="ECO:0000256" key="6">
    <source>
        <dbReference type="ARBA" id="ARBA00023049"/>
    </source>
</evidence>
<accession>A0A3N5AZD1</accession>
<reference evidence="10 11" key="1">
    <citation type="submission" date="2018-11" db="EMBL/GenBank/DDBJ databases">
        <title>Genomic Encyclopedia of Type Strains, Phase IV (KMG-IV): sequencing the most valuable type-strain genomes for metagenomic binning, comparative biology and taxonomic classification.</title>
        <authorList>
            <person name="Goeker M."/>
        </authorList>
    </citation>
    <scope>NUCLEOTIDE SEQUENCE [LARGE SCALE GENOMIC DNA]</scope>
    <source>
        <strain evidence="10 11">DSM 18090</strain>
    </source>
</reference>
<comment type="similarity">
    <text evidence="2 7">Belongs to the peptidase M14 family.</text>
</comment>
<dbReference type="SMART" id="SM00631">
    <property type="entry name" value="Zn_pept"/>
    <property type="match status" value="1"/>
</dbReference>
<feature type="chain" id="PRO_5018143937" evidence="8">
    <location>
        <begin position="30"/>
        <end position="397"/>
    </location>
</feature>
<sequence length="397" mass="43925">MVKKRKSFVLFCSSVLVGASLLLPSAVSANMSPGTPEEQNYSVSGFVDHDELTQKLQQIEKNSQGNLELDVAGYSNQGLEIYKAKVGHGDKVVMIQSEIHGNEKTGTVALVNMLQQLAKNNSPKYKELREELTIIAMPMMNPDASEANRRGNEMTWSEVVEDFPQLEEASPSWNYYTYVNDYWDYKSNPGFDVNRDFNPDLDYEPQPEDFPGNSASPGWFITPEAQTVRDVYKETQDEYGNVDVFVDLHHQGQYVVEGTDDEVTLSLSGEFVPDPNTEEGAKYSEYADVYNGDFAKQLNVAAYDALQDVGNSTFNHISLYPQGLDLPGTALGAFALNGSGSVLFEVTGQTQSFGQKKKGQLVKAVETGLFGIVESVADESVYDIDPSVYDEIPATER</sequence>
<evidence type="ECO:0000313" key="10">
    <source>
        <dbReference type="EMBL" id="RPF50636.1"/>
    </source>
</evidence>
<evidence type="ECO:0000256" key="5">
    <source>
        <dbReference type="ARBA" id="ARBA00022833"/>
    </source>
</evidence>
<feature type="active site" description="Proton donor/acceptor" evidence="7">
    <location>
        <position position="345"/>
    </location>
</feature>
<dbReference type="GO" id="GO:0008270">
    <property type="term" value="F:zinc ion binding"/>
    <property type="evidence" value="ECO:0007669"/>
    <property type="project" value="InterPro"/>
</dbReference>
<dbReference type="PANTHER" id="PTHR11705:SF143">
    <property type="entry name" value="SLL0236 PROTEIN"/>
    <property type="match status" value="1"/>
</dbReference>
<dbReference type="AlphaFoldDB" id="A0A3N5AZD1"/>
<feature type="signal peptide" evidence="8">
    <location>
        <begin position="1"/>
        <end position="29"/>
    </location>
</feature>
<evidence type="ECO:0000256" key="4">
    <source>
        <dbReference type="ARBA" id="ARBA00022801"/>
    </source>
</evidence>
<feature type="domain" description="Peptidase M14" evidence="9">
    <location>
        <begin position="37"/>
        <end position="368"/>
    </location>
</feature>
<dbReference type="GO" id="GO:0006508">
    <property type="term" value="P:proteolysis"/>
    <property type="evidence" value="ECO:0007669"/>
    <property type="project" value="UniProtKB-KW"/>
</dbReference>
<gene>
    <name evidence="10" type="ORF">EDC24_2604</name>
</gene>
<organism evidence="10 11">
    <name type="scientific">Aquisalibacillus elongatus</name>
    <dbReference type="NCBI Taxonomy" id="485577"/>
    <lineage>
        <taxon>Bacteria</taxon>
        <taxon>Bacillati</taxon>
        <taxon>Bacillota</taxon>
        <taxon>Bacilli</taxon>
        <taxon>Bacillales</taxon>
        <taxon>Bacillaceae</taxon>
        <taxon>Aquisalibacillus</taxon>
    </lineage>
</organism>
<dbReference type="PROSITE" id="PS52035">
    <property type="entry name" value="PEPTIDASE_M14"/>
    <property type="match status" value="1"/>
</dbReference>
<dbReference type="PANTHER" id="PTHR11705">
    <property type="entry name" value="PROTEASE FAMILY M14 CARBOXYPEPTIDASE A,B"/>
    <property type="match status" value="1"/>
</dbReference>
<evidence type="ECO:0000313" key="11">
    <source>
        <dbReference type="Proteomes" id="UP000276443"/>
    </source>
</evidence>
<evidence type="ECO:0000256" key="7">
    <source>
        <dbReference type="PROSITE-ProRule" id="PRU01379"/>
    </source>
</evidence>
<dbReference type="GO" id="GO:0005615">
    <property type="term" value="C:extracellular space"/>
    <property type="evidence" value="ECO:0007669"/>
    <property type="project" value="TreeGrafter"/>
</dbReference>
<dbReference type="Proteomes" id="UP000276443">
    <property type="component" value="Unassembled WGS sequence"/>
</dbReference>
<evidence type="ECO:0000256" key="1">
    <source>
        <dbReference type="ARBA" id="ARBA00001947"/>
    </source>
</evidence>
<evidence type="ECO:0000256" key="2">
    <source>
        <dbReference type="ARBA" id="ARBA00005988"/>
    </source>
</evidence>
<keyword evidence="5" id="KW-0862">Zinc</keyword>
<dbReference type="GO" id="GO:0004181">
    <property type="term" value="F:metallocarboxypeptidase activity"/>
    <property type="evidence" value="ECO:0007669"/>
    <property type="project" value="InterPro"/>
</dbReference>
<dbReference type="Pfam" id="PF00246">
    <property type="entry name" value="Peptidase_M14"/>
    <property type="match status" value="1"/>
</dbReference>
<keyword evidence="3" id="KW-0645">Protease</keyword>
<dbReference type="InterPro" id="IPR000834">
    <property type="entry name" value="Peptidase_M14"/>
</dbReference>
<evidence type="ECO:0000256" key="3">
    <source>
        <dbReference type="ARBA" id="ARBA00022670"/>
    </source>
</evidence>
<evidence type="ECO:0000259" key="9">
    <source>
        <dbReference type="PROSITE" id="PS52035"/>
    </source>
</evidence>
<keyword evidence="6" id="KW-0482">Metalloprotease</keyword>
<proteinExistence type="inferred from homology"/>
<keyword evidence="11" id="KW-1185">Reference proteome</keyword>
<keyword evidence="8" id="KW-0732">Signal</keyword>
<comment type="cofactor">
    <cofactor evidence="1">
        <name>Zn(2+)</name>
        <dbReference type="ChEBI" id="CHEBI:29105"/>
    </cofactor>
</comment>
<dbReference type="RefSeq" id="WP_211342377.1">
    <property type="nucleotide sequence ID" value="NZ_RKRF01000012.1"/>
</dbReference>